<keyword evidence="1" id="KW-0812">Transmembrane</keyword>
<keyword evidence="4" id="KW-1185">Reference proteome</keyword>
<feature type="signal peptide" evidence="2">
    <location>
        <begin position="1"/>
        <end position="16"/>
    </location>
</feature>
<protein>
    <submittedName>
        <fullName evidence="3">Uncharacterized protein</fullName>
    </submittedName>
</protein>
<feature type="chain" id="PRO_5019586585" evidence="2">
    <location>
        <begin position="17"/>
        <end position="73"/>
    </location>
</feature>
<proteinExistence type="predicted"/>
<evidence type="ECO:0000256" key="2">
    <source>
        <dbReference type="SAM" id="SignalP"/>
    </source>
</evidence>
<gene>
    <name evidence="3" type="ORF">CDV31_016264</name>
</gene>
<dbReference type="EMBL" id="NIZV01000503">
    <property type="protein sequence ID" value="RSL87377.1"/>
    <property type="molecule type" value="Genomic_DNA"/>
</dbReference>
<dbReference type="Proteomes" id="UP000288429">
    <property type="component" value="Unassembled WGS sequence"/>
</dbReference>
<keyword evidence="2" id="KW-0732">Signal</keyword>
<comment type="caution">
    <text evidence="3">The sequence shown here is derived from an EMBL/GenBank/DDBJ whole genome shotgun (WGS) entry which is preliminary data.</text>
</comment>
<keyword evidence="1" id="KW-0472">Membrane</keyword>
<evidence type="ECO:0000313" key="3">
    <source>
        <dbReference type="EMBL" id="RSL87377.1"/>
    </source>
</evidence>
<keyword evidence="1" id="KW-1133">Transmembrane helix</keyword>
<sequence>MSFAMLIICLVEVVIAFKKLEELSGGQYSWGYGQLVSMAVWIPVVVNFFTFLILGTEEGTEARIHKELQVSRQ</sequence>
<reference evidence="3 4" key="1">
    <citation type="submission" date="2017-06" db="EMBL/GenBank/DDBJ databases">
        <title>Cmopartive genomic analysis of Ambrosia Fusariam Clade fungi.</title>
        <authorList>
            <person name="Stajich J.E."/>
            <person name="Carrillo J."/>
            <person name="Kijimoto T."/>
            <person name="Eskalen A."/>
            <person name="O'Donnell K."/>
            <person name="Kasson M."/>
        </authorList>
    </citation>
    <scope>NUCLEOTIDE SEQUENCE [LARGE SCALE GENOMIC DNA]</scope>
    <source>
        <strain evidence="3 4">NRRL 20438</strain>
    </source>
</reference>
<name>A0A428SC66_9HYPO</name>
<organism evidence="3 4">
    <name type="scientific">Fusarium ambrosium</name>
    <dbReference type="NCBI Taxonomy" id="131363"/>
    <lineage>
        <taxon>Eukaryota</taxon>
        <taxon>Fungi</taxon>
        <taxon>Dikarya</taxon>
        <taxon>Ascomycota</taxon>
        <taxon>Pezizomycotina</taxon>
        <taxon>Sordariomycetes</taxon>
        <taxon>Hypocreomycetidae</taxon>
        <taxon>Hypocreales</taxon>
        <taxon>Nectriaceae</taxon>
        <taxon>Fusarium</taxon>
        <taxon>Fusarium solani species complex</taxon>
    </lineage>
</organism>
<evidence type="ECO:0000256" key="1">
    <source>
        <dbReference type="SAM" id="Phobius"/>
    </source>
</evidence>
<feature type="transmembrane region" description="Helical" evidence="1">
    <location>
        <begin position="32"/>
        <end position="54"/>
    </location>
</feature>
<accession>A0A428SC66</accession>
<dbReference type="AlphaFoldDB" id="A0A428SC66"/>
<evidence type="ECO:0000313" key="4">
    <source>
        <dbReference type="Proteomes" id="UP000288429"/>
    </source>
</evidence>